<gene>
    <name evidence="2" type="ORF">FJZ00_09330</name>
</gene>
<feature type="non-terminal residue" evidence="2">
    <location>
        <position position="192"/>
    </location>
</feature>
<dbReference type="AlphaFoldDB" id="A0A938BNF6"/>
<name>A0A938BNF6_9BACT</name>
<protein>
    <submittedName>
        <fullName evidence="2">Uncharacterized protein</fullName>
    </submittedName>
</protein>
<accession>A0A938BNF6</accession>
<dbReference type="Proteomes" id="UP000703893">
    <property type="component" value="Unassembled WGS sequence"/>
</dbReference>
<reference evidence="2 3" key="1">
    <citation type="submission" date="2019-03" db="EMBL/GenBank/DDBJ databases">
        <title>Lake Tanganyika Metagenome-Assembled Genomes (MAGs).</title>
        <authorList>
            <person name="Tran P."/>
        </authorList>
    </citation>
    <scope>NUCLEOTIDE SEQUENCE [LARGE SCALE GENOMIC DNA]</scope>
    <source>
        <strain evidence="2">K_DeepCast_65m_m2_236</strain>
    </source>
</reference>
<sequence length="192" mass="20906">MRHTRYYVALAFTVSFALPAGWAFAHSYDNKATGHPEKIIDGPTTVSPGNENGVAGYWVEYTKFTYQDISEDYYNVEMSLEDLEKAYCKEPKGCGNNDTTSINCTIHAPGSHVSQDQLYSGSVSPHAQGLRYPQDKQEFASFLSAATGNYNNGQGGNLAQANAGAGTRLAQIQDQKAFDAAAARMYAYQFAA</sequence>
<evidence type="ECO:0000256" key="1">
    <source>
        <dbReference type="SAM" id="SignalP"/>
    </source>
</evidence>
<feature type="chain" id="PRO_5038125994" evidence="1">
    <location>
        <begin position="26"/>
        <end position="192"/>
    </location>
</feature>
<comment type="caution">
    <text evidence="2">The sequence shown here is derived from an EMBL/GenBank/DDBJ whole genome shotgun (WGS) entry which is preliminary data.</text>
</comment>
<keyword evidence="1" id="KW-0732">Signal</keyword>
<proteinExistence type="predicted"/>
<feature type="signal peptide" evidence="1">
    <location>
        <begin position="1"/>
        <end position="25"/>
    </location>
</feature>
<evidence type="ECO:0000313" key="3">
    <source>
        <dbReference type="Proteomes" id="UP000703893"/>
    </source>
</evidence>
<organism evidence="2 3">
    <name type="scientific">Candidatus Tanganyikabacteria bacterium</name>
    <dbReference type="NCBI Taxonomy" id="2961651"/>
    <lineage>
        <taxon>Bacteria</taxon>
        <taxon>Bacillati</taxon>
        <taxon>Candidatus Sericytochromatia</taxon>
        <taxon>Candidatus Tanganyikabacteria</taxon>
    </lineage>
</organism>
<dbReference type="EMBL" id="VGJX01000537">
    <property type="protein sequence ID" value="MBM3275343.1"/>
    <property type="molecule type" value="Genomic_DNA"/>
</dbReference>
<evidence type="ECO:0000313" key="2">
    <source>
        <dbReference type="EMBL" id="MBM3275343.1"/>
    </source>
</evidence>